<keyword evidence="3" id="KW-1185">Reference proteome</keyword>
<dbReference type="Proteomes" id="UP000195105">
    <property type="component" value="Unassembled WGS sequence"/>
</dbReference>
<gene>
    <name evidence="2" type="ORF">CA983_06260</name>
</gene>
<dbReference type="AlphaFoldDB" id="A0A243S8G2"/>
<feature type="compositionally biased region" description="Polar residues" evidence="1">
    <location>
        <begin position="224"/>
        <end position="236"/>
    </location>
</feature>
<evidence type="ECO:0000313" key="2">
    <source>
        <dbReference type="EMBL" id="OUD04014.1"/>
    </source>
</evidence>
<name>A0A243S8G2_9ACTN</name>
<evidence type="ECO:0000256" key="1">
    <source>
        <dbReference type="SAM" id="MobiDB-lite"/>
    </source>
</evidence>
<dbReference type="EMBL" id="NGFN01000023">
    <property type="protein sequence ID" value="OUD04014.1"/>
    <property type="molecule type" value="Genomic_DNA"/>
</dbReference>
<organism evidence="2 3">
    <name type="scientific">Streptomyces swartbergensis</name>
    <dbReference type="NCBI Taxonomy" id="487165"/>
    <lineage>
        <taxon>Bacteria</taxon>
        <taxon>Bacillati</taxon>
        <taxon>Actinomycetota</taxon>
        <taxon>Actinomycetes</taxon>
        <taxon>Kitasatosporales</taxon>
        <taxon>Streptomycetaceae</taxon>
        <taxon>Streptomyces</taxon>
    </lineage>
</organism>
<feature type="region of interest" description="Disordered" evidence="1">
    <location>
        <begin position="178"/>
        <end position="236"/>
    </location>
</feature>
<evidence type="ECO:0000313" key="3">
    <source>
        <dbReference type="Proteomes" id="UP000195105"/>
    </source>
</evidence>
<protein>
    <submittedName>
        <fullName evidence="2">Uncharacterized protein</fullName>
    </submittedName>
</protein>
<proteinExistence type="predicted"/>
<accession>A0A243S8G2</accession>
<sequence>MSMAPLLDTDVDFGAVTDSGQHAGRLRQQITYDGSQPIASTFKNYTYRQTGIQSAPGADQPSRWVRDTVTYTSTQLTATNSWRTHVVTKRYDTLGMVTSVDDYGQKGLGGDEICTRNWYARYDDAGITSLSYAKNSPATLADPTGLDPSSGLKCGHPGEDQCGDPDVYCYGENPDGTADITGPVPGSGGAANDDAGTSITNIADPTPAPSPGPDPATSPPATRFASSAVTRGQTPH</sequence>
<feature type="compositionally biased region" description="Pro residues" evidence="1">
    <location>
        <begin position="206"/>
        <end position="218"/>
    </location>
</feature>
<reference evidence="2 3" key="1">
    <citation type="submission" date="2017-05" db="EMBL/GenBank/DDBJ databases">
        <title>Biotechnological potential of actinobacteria isolated from South African environments.</title>
        <authorList>
            <person name="Le Roes-Hill M."/>
            <person name="Prins A."/>
            <person name="Durrell K.A."/>
        </authorList>
    </citation>
    <scope>NUCLEOTIDE SEQUENCE [LARGE SCALE GENOMIC DNA]</scope>
    <source>
        <strain evidence="2 3">HMC13</strain>
    </source>
</reference>
<comment type="caution">
    <text evidence="2">The sequence shown here is derived from an EMBL/GenBank/DDBJ whole genome shotgun (WGS) entry which is preliminary data.</text>
</comment>